<feature type="domain" description="RNA polymerase sigma factor 70 region 4 type 2" evidence="6">
    <location>
        <begin position="126"/>
        <end position="174"/>
    </location>
</feature>
<evidence type="ECO:0000313" key="7">
    <source>
        <dbReference type="EMBL" id="MBC8589111.1"/>
    </source>
</evidence>
<dbReference type="RefSeq" id="WP_262430573.1">
    <property type="nucleotide sequence ID" value="NZ_JACRTG010000030.1"/>
</dbReference>
<dbReference type="GO" id="GO:0016987">
    <property type="term" value="F:sigma factor activity"/>
    <property type="evidence" value="ECO:0007669"/>
    <property type="project" value="UniProtKB-KW"/>
</dbReference>
<accession>A0A926IL24</accession>
<evidence type="ECO:0000259" key="5">
    <source>
        <dbReference type="Pfam" id="PF04542"/>
    </source>
</evidence>
<comment type="caution">
    <text evidence="7">The sequence shown here is derived from an EMBL/GenBank/DDBJ whole genome shotgun (WGS) entry which is preliminary data.</text>
</comment>
<feature type="domain" description="RNA polymerase sigma-70 region 2" evidence="5">
    <location>
        <begin position="24"/>
        <end position="88"/>
    </location>
</feature>
<dbReference type="Pfam" id="PF04542">
    <property type="entry name" value="Sigma70_r2"/>
    <property type="match status" value="1"/>
</dbReference>
<dbReference type="InterPro" id="IPR014284">
    <property type="entry name" value="RNA_pol_sigma-70_dom"/>
</dbReference>
<sequence>MDRESLLIKRTCGGDEEAFSEIIDIYKNYIFAIILNFIKDYDEAENVAQEVFYQIYVSLNQFDNINFKAWISRIATNKSIDWIRKKKSRFREEILENSEGVIDIVGSSERENPEILLVEKENKEVLNKALNSIPEIYREAIEKFYFKEMTYEEIAKEEDVTVKTIASRLYRGKNLLREKWREENEAL</sequence>
<dbReference type="InterPro" id="IPR013324">
    <property type="entry name" value="RNA_pol_sigma_r3/r4-like"/>
</dbReference>
<dbReference type="GO" id="GO:0003677">
    <property type="term" value="F:DNA binding"/>
    <property type="evidence" value="ECO:0007669"/>
    <property type="project" value="InterPro"/>
</dbReference>
<dbReference type="PANTHER" id="PTHR43133:SF60">
    <property type="entry name" value="RNA POLYMERASE SIGMA FACTOR SIGV"/>
    <property type="match status" value="1"/>
</dbReference>
<dbReference type="AlphaFoldDB" id="A0A926IL24"/>
<evidence type="ECO:0000313" key="8">
    <source>
        <dbReference type="Proteomes" id="UP000601171"/>
    </source>
</evidence>
<organism evidence="7 8">
    <name type="scientific">Paratissierella segnis</name>
    <dbReference type="NCBI Taxonomy" id="2763679"/>
    <lineage>
        <taxon>Bacteria</taxon>
        <taxon>Bacillati</taxon>
        <taxon>Bacillota</taxon>
        <taxon>Tissierellia</taxon>
        <taxon>Tissierellales</taxon>
        <taxon>Tissierellaceae</taxon>
        <taxon>Paratissierella</taxon>
    </lineage>
</organism>
<dbReference type="NCBIfam" id="TIGR02937">
    <property type="entry name" value="sigma70-ECF"/>
    <property type="match status" value="1"/>
</dbReference>
<keyword evidence="8" id="KW-1185">Reference proteome</keyword>
<dbReference type="Gene3D" id="1.10.1740.10">
    <property type="match status" value="1"/>
</dbReference>
<evidence type="ECO:0000259" key="6">
    <source>
        <dbReference type="Pfam" id="PF08281"/>
    </source>
</evidence>
<dbReference type="SUPFAM" id="SSF88659">
    <property type="entry name" value="Sigma3 and sigma4 domains of RNA polymerase sigma factors"/>
    <property type="match status" value="1"/>
</dbReference>
<evidence type="ECO:0000256" key="2">
    <source>
        <dbReference type="ARBA" id="ARBA00023015"/>
    </source>
</evidence>
<comment type="similarity">
    <text evidence="1">Belongs to the sigma-70 factor family. ECF subfamily.</text>
</comment>
<dbReference type="EMBL" id="JACRTG010000030">
    <property type="protein sequence ID" value="MBC8589111.1"/>
    <property type="molecule type" value="Genomic_DNA"/>
</dbReference>
<dbReference type="InterPro" id="IPR013325">
    <property type="entry name" value="RNA_pol_sigma_r2"/>
</dbReference>
<keyword evidence="3" id="KW-0731">Sigma factor</keyword>
<gene>
    <name evidence="7" type="ORF">H8707_12895</name>
</gene>
<keyword evidence="4" id="KW-0804">Transcription</keyword>
<dbReference type="InterPro" id="IPR013249">
    <property type="entry name" value="RNA_pol_sigma70_r4_t2"/>
</dbReference>
<reference evidence="7" key="1">
    <citation type="submission" date="2020-08" db="EMBL/GenBank/DDBJ databases">
        <title>Genome public.</title>
        <authorList>
            <person name="Liu C."/>
            <person name="Sun Q."/>
        </authorList>
    </citation>
    <scope>NUCLEOTIDE SEQUENCE</scope>
    <source>
        <strain evidence="7">BX21</strain>
    </source>
</reference>
<dbReference type="InterPro" id="IPR039425">
    <property type="entry name" value="RNA_pol_sigma-70-like"/>
</dbReference>
<dbReference type="InterPro" id="IPR007627">
    <property type="entry name" value="RNA_pol_sigma70_r2"/>
</dbReference>
<dbReference type="GO" id="GO:0006352">
    <property type="term" value="P:DNA-templated transcription initiation"/>
    <property type="evidence" value="ECO:0007669"/>
    <property type="project" value="InterPro"/>
</dbReference>
<evidence type="ECO:0000256" key="4">
    <source>
        <dbReference type="ARBA" id="ARBA00023163"/>
    </source>
</evidence>
<dbReference type="CDD" id="cd06171">
    <property type="entry name" value="Sigma70_r4"/>
    <property type="match status" value="1"/>
</dbReference>
<dbReference type="Pfam" id="PF08281">
    <property type="entry name" value="Sigma70_r4_2"/>
    <property type="match status" value="1"/>
</dbReference>
<evidence type="ECO:0000256" key="3">
    <source>
        <dbReference type="ARBA" id="ARBA00023082"/>
    </source>
</evidence>
<keyword evidence="2" id="KW-0805">Transcription regulation</keyword>
<dbReference type="Proteomes" id="UP000601171">
    <property type="component" value="Unassembled WGS sequence"/>
</dbReference>
<dbReference type="SUPFAM" id="SSF88946">
    <property type="entry name" value="Sigma2 domain of RNA polymerase sigma factors"/>
    <property type="match status" value="1"/>
</dbReference>
<dbReference type="PANTHER" id="PTHR43133">
    <property type="entry name" value="RNA POLYMERASE ECF-TYPE SIGMA FACTO"/>
    <property type="match status" value="1"/>
</dbReference>
<evidence type="ECO:0000256" key="1">
    <source>
        <dbReference type="ARBA" id="ARBA00010641"/>
    </source>
</evidence>
<dbReference type="Gene3D" id="1.10.10.10">
    <property type="entry name" value="Winged helix-like DNA-binding domain superfamily/Winged helix DNA-binding domain"/>
    <property type="match status" value="1"/>
</dbReference>
<dbReference type="InterPro" id="IPR036388">
    <property type="entry name" value="WH-like_DNA-bd_sf"/>
</dbReference>
<protein>
    <submittedName>
        <fullName evidence="7">Sigma-70 family RNA polymerase sigma factor</fullName>
    </submittedName>
</protein>
<proteinExistence type="inferred from homology"/>
<name>A0A926IL24_9FIRM</name>